<dbReference type="EMBL" id="SZON01002330">
    <property type="protein sequence ID" value="TKI87950.1"/>
    <property type="molecule type" value="Genomic_DNA"/>
</dbReference>
<dbReference type="InterPro" id="IPR036890">
    <property type="entry name" value="HATPase_C_sf"/>
</dbReference>
<dbReference type="EC" id="2.7.13.3" evidence="2"/>
<dbReference type="Pfam" id="PF08448">
    <property type="entry name" value="PAS_4"/>
    <property type="match status" value="1"/>
</dbReference>
<accession>A0A4U3AKM5</accession>
<reference evidence="12 13" key="1">
    <citation type="journal article" date="2019" name="Environ. Microbiol.">
        <title>An active ?-lactamase is a part of an orchestrated cell wall stress resistance network of Bacillus subtilis and related rhizosphere species.</title>
        <authorList>
            <person name="Bucher T."/>
            <person name="Keren-Paz A."/>
            <person name="Hausser J."/>
            <person name="Olender T."/>
            <person name="Cytryn E."/>
            <person name="Kolodkin-Gal I."/>
        </authorList>
    </citation>
    <scope>NUCLEOTIDE SEQUENCE [LARGE SCALE GENOMIC DNA]</scope>
    <source>
        <strain evidence="12 13">I5</strain>
    </source>
</reference>
<evidence type="ECO:0000313" key="12">
    <source>
        <dbReference type="EMBL" id="TKI87950.1"/>
    </source>
</evidence>
<feature type="non-terminal residue" evidence="12">
    <location>
        <position position="257"/>
    </location>
</feature>
<dbReference type="PANTHER" id="PTHR43065">
    <property type="entry name" value="SENSOR HISTIDINE KINASE"/>
    <property type="match status" value="1"/>
</dbReference>
<dbReference type="InterPro" id="IPR003661">
    <property type="entry name" value="HisK_dim/P_dom"/>
</dbReference>
<evidence type="ECO:0000256" key="8">
    <source>
        <dbReference type="ARBA" id="ARBA00022969"/>
    </source>
</evidence>
<keyword evidence="3" id="KW-0597">Phosphoprotein</keyword>
<evidence type="ECO:0000259" key="11">
    <source>
        <dbReference type="PROSITE" id="PS50113"/>
    </source>
</evidence>
<feature type="non-terminal residue" evidence="12">
    <location>
        <position position="1"/>
    </location>
</feature>
<feature type="domain" description="PAC" evidence="11">
    <location>
        <begin position="35"/>
        <end position="87"/>
    </location>
</feature>
<evidence type="ECO:0000256" key="7">
    <source>
        <dbReference type="ARBA" id="ARBA00022840"/>
    </source>
</evidence>
<evidence type="ECO:0000313" key="13">
    <source>
        <dbReference type="Proteomes" id="UP000305222"/>
    </source>
</evidence>
<dbReference type="Pfam" id="PF02518">
    <property type="entry name" value="HATPase_c"/>
    <property type="match status" value="1"/>
</dbReference>
<name>A0A4U3AKM5_9BACI</name>
<dbReference type="FunFam" id="1.10.287.130:FF:000040">
    <property type="entry name" value="PAS domain-containing sensor histidine kinase"/>
    <property type="match status" value="1"/>
</dbReference>
<dbReference type="GO" id="GO:0000155">
    <property type="term" value="F:phosphorelay sensor kinase activity"/>
    <property type="evidence" value="ECO:0007669"/>
    <property type="project" value="InterPro"/>
</dbReference>
<dbReference type="InterPro" id="IPR013656">
    <property type="entry name" value="PAS_4"/>
</dbReference>
<evidence type="ECO:0000259" key="10">
    <source>
        <dbReference type="PROSITE" id="PS50109"/>
    </source>
</evidence>
<keyword evidence="7" id="KW-0067">ATP-binding</keyword>
<dbReference type="Gene3D" id="1.10.287.130">
    <property type="match status" value="1"/>
</dbReference>
<feature type="domain" description="Histidine kinase" evidence="10">
    <location>
        <begin position="100"/>
        <end position="257"/>
    </location>
</feature>
<evidence type="ECO:0000256" key="2">
    <source>
        <dbReference type="ARBA" id="ARBA00012438"/>
    </source>
</evidence>
<comment type="catalytic activity">
    <reaction evidence="1">
        <text>ATP + protein L-histidine = ADP + protein N-phospho-L-histidine.</text>
        <dbReference type="EC" id="2.7.13.3"/>
    </reaction>
</comment>
<gene>
    <name evidence="12" type="primary">kinA</name>
    <name evidence="12" type="ORF">FC699_28945</name>
</gene>
<keyword evidence="6 12" id="KW-0418">Kinase</keyword>
<keyword evidence="5" id="KW-0547">Nucleotide-binding</keyword>
<protein>
    <recommendedName>
        <fullName evidence="2">histidine kinase</fullName>
        <ecNumber evidence="2">2.7.13.3</ecNumber>
    </recommendedName>
</protein>
<dbReference type="SUPFAM" id="SSF55874">
    <property type="entry name" value="ATPase domain of HSP90 chaperone/DNA topoisomerase II/histidine kinase"/>
    <property type="match status" value="1"/>
</dbReference>
<dbReference type="InterPro" id="IPR003594">
    <property type="entry name" value="HATPase_dom"/>
</dbReference>
<dbReference type="InterPro" id="IPR005467">
    <property type="entry name" value="His_kinase_dom"/>
</dbReference>
<dbReference type="Gene3D" id="3.30.450.20">
    <property type="entry name" value="PAS domain"/>
    <property type="match status" value="1"/>
</dbReference>
<dbReference type="SMART" id="SM00388">
    <property type="entry name" value="HisKA"/>
    <property type="match status" value="1"/>
</dbReference>
<dbReference type="SUPFAM" id="SSF55785">
    <property type="entry name" value="PYP-like sensor domain (PAS domain)"/>
    <property type="match status" value="1"/>
</dbReference>
<proteinExistence type="predicted"/>
<dbReference type="GO" id="GO:0030435">
    <property type="term" value="P:sporulation resulting in formation of a cellular spore"/>
    <property type="evidence" value="ECO:0007669"/>
    <property type="project" value="UniProtKB-KW"/>
</dbReference>
<dbReference type="GO" id="GO:0005524">
    <property type="term" value="F:ATP binding"/>
    <property type="evidence" value="ECO:0007669"/>
    <property type="project" value="UniProtKB-KW"/>
</dbReference>
<evidence type="ECO:0000256" key="4">
    <source>
        <dbReference type="ARBA" id="ARBA00022679"/>
    </source>
</evidence>
<dbReference type="PROSITE" id="PS50113">
    <property type="entry name" value="PAC"/>
    <property type="match status" value="1"/>
</dbReference>
<keyword evidence="9" id="KW-0902">Two-component regulatory system</keyword>
<dbReference type="PROSITE" id="PS50109">
    <property type="entry name" value="HIS_KIN"/>
    <property type="match status" value="1"/>
</dbReference>
<evidence type="ECO:0000256" key="3">
    <source>
        <dbReference type="ARBA" id="ARBA00022553"/>
    </source>
</evidence>
<dbReference type="PANTHER" id="PTHR43065:SF34">
    <property type="entry name" value="SPORULATION KINASE A"/>
    <property type="match status" value="1"/>
</dbReference>
<dbReference type="InterPro" id="IPR035965">
    <property type="entry name" value="PAS-like_dom_sf"/>
</dbReference>
<dbReference type="Pfam" id="PF00512">
    <property type="entry name" value="HisKA"/>
    <property type="match status" value="1"/>
</dbReference>
<organism evidence="12 13">
    <name type="scientific">Bacillus wiedmannii</name>
    <dbReference type="NCBI Taxonomy" id="1890302"/>
    <lineage>
        <taxon>Bacteria</taxon>
        <taxon>Bacillati</taxon>
        <taxon>Bacillota</taxon>
        <taxon>Bacilli</taxon>
        <taxon>Bacillales</taxon>
        <taxon>Bacillaceae</taxon>
        <taxon>Bacillus</taxon>
        <taxon>Bacillus cereus group</taxon>
    </lineage>
</organism>
<dbReference type="Proteomes" id="UP000305222">
    <property type="component" value="Unassembled WGS sequence"/>
</dbReference>
<evidence type="ECO:0000256" key="9">
    <source>
        <dbReference type="ARBA" id="ARBA00023012"/>
    </source>
</evidence>
<evidence type="ECO:0000256" key="6">
    <source>
        <dbReference type="ARBA" id="ARBA00022777"/>
    </source>
</evidence>
<evidence type="ECO:0000256" key="5">
    <source>
        <dbReference type="ARBA" id="ARBA00022741"/>
    </source>
</evidence>
<sequence length="257" mass="29430">GKKDSELIQYNEAYREAFLHCEEVDELAWQQRKILHGEEFIIHRDDFDLILSISKVPLYHPDGSRKGLIVMGRDVTELKETEKLLRKSEKLAVVGQLTAGIAHEIRNPLTSLKGFLTLLLPEINEEQKWYIDVMLSEISQMESITSQFMAMSKPQVLSIQTCNIQTLIEEVVTFILPTAIMHSVHIIMDHFDYKHDIQCDGNQLKQVFINILKNAIEAMPNGGNIYIQTKPLDDTFILIRIIDEGCGIPEDRISRLG</sequence>
<comment type="caution">
    <text evidence="12">The sequence shown here is derived from an EMBL/GenBank/DDBJ whole genome shotgun (WGS) entry which is preliminary data.</text>
</comment>
<dbReference type="AlphaFoldDB" id="A0A4U3AKM5"/>
<dbReference type="Gene3D" id="3.30.565.10">
    <property type="entry name" value="Histidine kinase-like ATPase, C-terminal domain"/>
    <property type="match status" value="1"/>
</dbReference>
<keyword evidence="4 12" id="KW-0808">Transferase</keyword>
<dbReference type="CDD" id="cd00082">
    <property type="entry name" value="HisKA"/>
    <property type="match status" value="1"/>
</dbReference>
<keyword evidence="8" id="KW-0749">Sporulation</keyword>
<evidence type="ECO:0000256" key="1">
    <source>
        <dbReference type="ARBA" id="ARBA00000085"/>
    </source>
</evidence>
<dbReference type="InterPro" id="IPR000700">
    <property type="entry name" value="PAS-assoc_C"/>
</dbReference>